<evidence type="ECO:0008006" key="3">
    <source>
        <dbReference type="Google" id="ProtNLM"/>
    </source>
</evidence>
<dbReference type="InterPro" id="IPR036047">
    <property type="entry name" value="F-box-like_dom_sf"/>
</dbReference>
<dbReference type="Proteomes" id="UP000807469">
    <property type="component" value="Unassembled WGS sequence"/>
</dbReference>
<dbReference type="AlphaFoldDB" id="A0A9P5ZEE1"/>
<evidence type="ECO:0000313" key="1">
    <source>
        <dbReference type="EMBL" id="KAF9485906.1"/>
    </source>
</evidence>
<dbReference type="OrthoDB" id="2984575at2759"/>
<gene>
    <name evidence="1" type="ORF">BDN70DRAFT_465897</name>
</gene>
<reference evidence="1" key="1">
    <citation type="submission" date="2020-11" db="EMBL/GenBank/DDBJ databases">
        <authorList>
            <consortium name="DOE Joint Genome Institute"/>
            <person name="Ahrendt S."/>
            <person name="Riley R."/>
            <person name="Andreopoulos W."/>
            <person name="Labutti K."/>
            <person name="Pangilinan J."/>
            <person name="Ruiz-Duenas F.J."/>
            <person name="Barrasa J.M."/>
            <person name="Sanchez-Garcia M."/>
            <person name="Camarero S."/>
            <person name="Miyauchi S."/>
            <person name="Serrano A."/>
            <person name="Linde D."/>
            <person name="Babiker R."/>
            <person name="Drula E."/>
            <person name="Ayuso-Fernandez I."/>
            <person name="Pacheco R."/>
            <person name="Padilla G."/>
            <person name="Ferreira P."/>
            <person name="Barriuso J."/>
            <person name="Kellner H."/>
            <person name="Castanera R."/>
            <person name="Alfaro M."/>
            <person name="Ramirez L."/>
            <person name="Pisabarro A.G."/>
            <person name="Kuo A."/>
            <person name="Tritt A."/>
            <person name="Lipzen A."/>
            <person name="He G."/>
            <person name="Yan M."/>
            <person name="Ng V."/>
            <person name="Cullen D."/>
            <person name="Martin F."/>
            <person name="Rosso M.-N."/>
            <person name="Henrissat B."/>
            <person name="Hibbett D."/>
            <person name="Martinez A.T."/>
            <person name="Grigoriev I.V."/>
        </authorList>
    </citation>
    <scope>NUCLEOTIDE SEQUENCE</scope>
    <source>
        <strain evidence="1">CIRM-BRFM 674</strain>
    </source>
</reference>
<keyword evidence="2" id="KW-1185">Reference proteome</keyword>
<accession>A0A9P5ZEE1</accession>
<dbReference type="EMBL" id="MU155133">
    <property type="protein sequence ID" value="KAF9485906.1"/>
    <property type="molecule type" value="Genomic_DNA"/>
</dbReference>
<organism evidence="1 2">
    <name type="scientific">Pholiota conissans</name>
    <dbReference type="NCBI Taxonomy" id="109636"/>
    <lineage>
        <taxon>Eukaryota</taxon>
        <taxon>Fungi</taxon>
        <taxon>Dikarya</taxon>
        <taxon>Basidiomycota</taxon>
        <taxon>Agaricomycotina</taxon>
        <taxon>Agaricomycetes</taxon>
        <taxon>Agaricomycetidae</taxon>
        <taxon>Agaricales</taxon>
        <taxon>Agaricineae</taxon>
        <taxon>Strophariaceae</taxon>
        <taxon>Pholiota</taxon>
    </lineage>
</organism>
<protein>
    <recommendedName>
        <fullName evidence="3">F-box domain-containing protein</fullName>
    </recommendedName>
</protein>
<evidence type="ECO:0000313" key="2">
    <source>
        <dbReference type="Proteomes" id="UP000807469"/>
    </source>
</evidence>
<proteinExistence type="predicted"/>
<comment type="caution">
    <text evidence="1">The sequence shown here is derived from an EMBL/GenBank/DDBJ whole genome shotgun (WGS) entry which is preliminary data.</text>
</comment>
<sequence length="354" mass="39274">MPSQSSVDVAHDDLEPSSVASNIPLDVLDVIFASLLPQDLAVCCRVSKAVSSIAVDALYRHVQPTPRNILHLCLKLCNEPNLARRVRSFKIHANVDMYLGVISDALPKLVRLDTLVLNIGPSSSWVLPSGDACPFLLRTFMCTFQYDAPLISFLNGQQDLLYLTIPSSNALRLTVPKLMMPKLVSICAPLALVEALVPGRPVYEVSTVSNQGQNGPSISCLSKSTNSLGVLRLMVNYRYLESIGCEILALAAPNLLTLTLDLDHIKPDDDEMLDDLIEYMEEYLSYAKSLGRLIIRFYPSLSRIPCQELDFSDMITSIFAASVKLRFVVIAFFGFKAKYVCERLPGHDWYIVND</sequence>
<dbReference type="SUPFAM" id="SSF81383">
    <property type="entry name" value="F-box domain"/>
    <property type="match status" value="1"/>
</dbReference>
<name>A0A9P5ZEE1_9AGAR</name>